<dbReference type="Pfam" id="PF05987">
    <property type="entry name" value="DUF898"/>
    <property type="match status" value="1"/>
</dbReference>
<proteinExistence type="predicted"/>
<dbReference type="EMBL" id="WTUX01000022">
    <property type="protein sequence ID" value="MZR15064.1"/>
    <property type="molecule type" value="Genomic_DNA"/>
</dbReference>
<evidence type="ECO:0000313" key="3">
    <source>
        <dbReference type="Proteomes" id="UP000467322"/>
    </source>
</evidence>
<protein>
    <submittedName>
        <fullName evidence="2">DUF898 family protein</fullName>
    </submittedName>
</protein>
<reference evidence="2 3" key="1">
    <citation type="submission" date="2019-12" db="EMBL/GenBank/DDBJ databases">
        <title>Maritimibacter sp. nov. sp. isolated from sea sand.</title>
        <authorList>
            <person name="Kim J."/>
            <person name="Jeong S.E."/>
            <person name="Jung H.S."/>
            <person name="Jeon C.O."/>
        </authorList>
    </citation>
    <scope>NUCLEOTIDE SEQUENCE [LARGE SCALE GENOMIC DNA]</scope>
    <source>
        <strain evidence="2 3">DP07</strain>
    </source>
</reference>
<dbReference type="AlphaFoldDB" id="A0A845MBD7"/>
<feature type="transmembrane region" description="Helical" evidence="1">
    <location>
        <begin position="201"/>
        <end position="219"/>
    </location>
</feature>
<keyword evidence="1" id="KW-1133">Transmembrane helix</keyword>
<feature type="transmembrane region" description="Helical" evidence="1">
    <location>
        <begin position="103"/>
        <end position="122"/>
    </location>
</feature>
<feature type="transmembrane region" description="Helical" evidence="1">
    <location>
        <begin position="68"/>
        <end position="97"/>
    </location>
</feature>
<feature type="transmembrane region" description="Helical" evidence="1">
    <location>
        <begin position="273"/>
        <end position="306"/>
    </location>
</feature>
<accession>A0A845MBD7</accession>
<feature type="transmembrane region" description="Helical" evidence="1">
    <location>
        <begin position="20"/>
        <end position="38"/>
    </location>
</feature>
<keyword evidence="1" id="KW-0812">Transmembrane</keyword>
<dbReference type="InterPro" id="IPR010295">
    <property type="entry name" value="DUF898"/>
</dbReference>
<name>A0A845MBD7_9RHOB</name>
<evidence type="ECO:0000256" key="1">
    <source>
        <dbReference type="SAM" id="Phobius"/>
    </source>
</evidence>
<gene>
    <name evidence="2" type="ORF">GQE99_18760</name>
</gene>
<dbReference type="RefSeq" id="WP_161353446.1">
    <property type="nucleotide sequence ID" value="NZ_WTUX01000022.1"/>
</dbReference>
<comment type="caution">
    <text evidence="2">The sequence shown here is derived from an EMBL/GenBank/DDBJ whole genome shotgun (WGS) entry which is preliminary data.</text>
</comment>
<organism evidence="2 3">
    <name type="scientific">Maritimibacter harenae</name>
    <dbReference type="NCBI Taxonomy" id="2606218"/>
    <lineage>
        <taxon>Bacteria</taxon>
        <taxon>Pseudomonadati</taxon>
        <taxon>Pseudomonadota</taxon>
        <taxon>Alphaproteobacteria</taxon>
        <taxon>Rhodobacterales</taxon>
        <taxon>Roseobacteraceae</taxon>
        <taxon>Maritimibacter</taxon>
    </lineage>
</organism>
<keyword evidence="3" id="KW-1185">Reference proteome</keyword>
<feature type="transmembrane region" description="Helical" evidence="1">
    <location>
        <begin position="225"/>
        <end position="243"/>
    </location>
</feature>
<evidence type="ECO:0000313" key="2">
    <source>
        <dbReference type="EMBL" id="MZR15064.1"/>
    </source>
</evidence>
<feature type="transmembrane region" description="Helical" evidence="1">
    <location>
        <begin position="326"/>
        <end position="346"/>
    </location>
</feature>
<keyword evidence="1" id="KW-0472">Membrane</keyword>
<dbReference type="Proteomes" id="UP000467322">
    <property type="component" value="Unassembled WGS sequence"/>
</dbReference>
<sequence length="398" mass="44364">MTFADLKTDYKGSKAPLFRLALVTGIRTVLTAGFYRFWMKTRMRRYYWSAIRPGGMPLEYAGRATEKLLGFLTAVVFLAFYIGIVNLILMFFSFSLFEGNTPAYALSLLGITPLIFFAQYRARRYVLARTRWRGIRFGLEPGVAGFVWRSLLHWGLTVVTLGLWWPVKTFWLEKYRTDRTFYGDHRMHQGGSWRMLIRPMLNLYLSVALMVGAGVAIGVAEDPRFAALIVLGFGWFLYGLGAWKAGTFKALTETKTLGEAGLRTQPRTGRIIGIYAGGWGAMVGLFILGMIVSGIVLAIIGAITGFAFDTLGEEVDISTLGSIPPIIPIVTGIILYFGVFIMWNVLKETFITLPLAHHFAEVTEIVNPAALNAVRQRSRDEFAEAEGFADALPLGDAF</sequence>